<keyword evidence="3" id="KW-1185">Reference proteome</keyword>
<dbReference type="EMBL" id="AP019860">
    <property type="protein sequence ID" value="BBM87827.1"/>
    <property type="molecule type" value="Genomic_DNA"/>
</dbReference>
<sequence>MVMELIQEKVSLGQNVNFVLKTGNEIEGTVHEITSEYVSVLRENEVIVILEDLIGAWETKQDDQEFFGLSEDTVVEKVEFDWEENKTKDQTDSAVVFSSRHNNTEEKIELKHKVMYMLMGSGATLVIIFIIKFFNLV</sequence>
<accession>A0A5S9IU56</accession>
<evidence type="ECO:0000313" key="2">
    <source>
        <dbReference type="EMBL" id="BBM87827.1"/>
    </source>
</evidence>
<evidence type="ECO:0000313" key="3">
    <source>
        <dbReference type="Proteomes" id="UP000326354"/>
    </source>
</evidence>
<dbReference type="Proteomes" id="UP000326354">
    <property type="component" value="Chromosome"/>
</dbReference>
<evidence type="ECO:0000256" key="1">
    <source>
        <dbReference type="SAM" id="Phobius"/>
    </source>
</evidence>
<dbReference type="AlphaFoldDB" id="A0A5S9IU56"/>
<proteinExistence type="predicted"/>
<name>A0A5S9IU56_UABAM</name>
<keyword evidence="1" id="KW-1133">Transmembrane helix</keyword>
<reference evidence="2 3" key="1">
    <citation type="submission" date="2019-08" db="EMBL/GenBank/DDBJ databases">
        <title>Complete genome sequence of Candidatus Uab amorphum.</title>
        <authorList>
            <person name="Shiratori T."/>
            <person name="Suzuki S."/>
            <person name="Kakizawa Y."/>
            <person name="Ishida K."/>
        </authorList>
    </citation>
    <scope>NUCLEOTIDE SEQUENCE [LARGE SCALE GENOMIC DNA]</scope>
    <source>
        <strain evidence="2 3">SRT547</strain>
    </source>
</reference>
<feature type="transmembrane region" description="Helical" evidence="1">
    <location>
        <begin position="114"/>
        <end position="134"/>
    </location>
</feature>
<organism evidence="2 3">
    <name type="scientific">Uabimicrobium amorphum</name>
    <dbReference type="NCBI Taxonomy" id="2596890"/>
    <lineage>
        <taxon>Bacteria</taxon>
        <taxon>Pseudomonadati</taxon>
        <taxon>Planctomycetota</taxon>
        <taxon>Candidatus Uabimicrobiia</taxon>
        <taxon>Candidatus Uabimicrobiales</taxon>
        <taxon>Candidatus Uabimicrobiaceae</taxon>
        <taxon>Candidatus Uabimicrobium</taxon>
    </lineage>
</organism>
<keyword evidence="1" id="KW-0812">Transmembrane</keyword>
<keyword evidence="1" id="KW-0472">Membrane</keyword>
<gene>
    <name evidence="2" type="ORF">UABAM_06242</name>
</gene>
<dbReference type="RefSeq" id="WP_151971823.1">
    <property type="nucleotide sequence ID" value="NZ_AP019860.1"/>
</dbReference>
<dbReference type="KEGG" id="uam:UABAM_06242"/>
<protein>
    <submittedName>
        <fullName evidence="2">Uncharacterized protein</fullName>
    </submittedName>
</protein>